<organism evidence="1 2">
    <name type="scientific">Coniosporium uncinatum</name>
    <dbReference type="NCBI Taxonomy" id="93489"/>
    <lineage>
        <taxon>Eukaryota</taxon>
        <taxon>Fungi</taxon>
        <taxon>Dikarya</taxon>
        <taxon>Ascomycota</taxon>
        <taxon>Pezizomycotina</taxon>
        <taxon>Dothideomycetes</taxon>
        <taxon>Dothideomycetes incertae sedis</taxon>
        <taxon>Coniosporium</taxon>
    </lineage>
</organism>
<feature type="non-terminal residue" evidence="1">
    <location>
        <position position="1"/>
    </location>
</feature>
<accession>A0ACC3DLC9</accession>
<keyword evidence="2" id="KW-1185">Reference proteome</keyword>
<evidence type="ECO:0000313" key="2">
    <source>
        <dbReference type="Proteomes" id="UP001186974"/>
    </source>
</evidence>
<evidence type="ECO:0000313" key="1">
    <source>
        <dbReference type="EMBL" id="KAK3077375.1"/>
    </source>
</evidence>
<proteinExistence type="predicted"/>
<sequence>ASAPSGEFSNPSKESNNNHSGSDSPEVEESQKTSGFLDLPAELRNRIYELLIWEDEVLQRYSPILPPQVKHLQDAKNFEDQTYGHLKAGAVHGHKKHTALYRINRQINREATSLARQTPMTWIVVDVDIQNYSAQLAKAKFPVTFRCGADHVPNPAMTITIRCRQAPRTEQDCFVVRNDHVEELFRALNMTTGKIQMDISFFLHKAPSEIAPSLVTKERNSMLTSAMRLRGVGKVSINGCGSWDEQLQEQALNVSISMQFKPLVQDMNKYLEVYQQMGDEYHAKNKLESAITIYTNGLAYAGDCVKLWFKSTTALSMSPSNHFLLPTQHGDFDMRCYALGSSLAMCYIKMGWAMPAAWYATYALSDHRNTLLGMRAKAYHARGVAFMMLGHYIHAAHDLFMAQKFAPGDAEVEKQIELLKGPLATLFPGKEDVLLEARKDIAAILKVLAADAGKADAAR</sequence>
<gene>
    <name evidence="1" type="ORF">LTS18_010437</name>
</gene>
<protein>
    <submittedName>
        <fullName evidence="1">Uncharacterized protein</fullName>
    </submittedName>
</protein>
<comment type="caution">
    <text evidence="1">The sequence shown here is derived from an EMBL/GenBank/DDBJ whole genome shotgun (WGS) entry which is preliminary data.</text>
</comment>
<reference evidence="1" key="1">
    <citation type="submission" date="2024-09" db="EMBL/GenBank/DDBJ databases">
        <title>Black Yeasts Isolated from many extreme environments.</title>
        <authorList>
            <person name="Coleine C."/>
            <person name="Stajich J.E."/>
            <person name="Selbmann L."/>
        </authorList>
    </citation>
    <scope>NUCLEOTIDE SEQUENCE</scope>
    <source>
        <strain evidence="1">CCFEE 5737</strain>
    </source>
</reference>
<dbReference type="Proteomes" id="UP001186974">
    <property type="component" value="Unassembled WGS sequence"/>
</dbReference>
<name>A0ACC3DLC9_9PEZI</name>
<dbReference type="EMBL" id="JAWDJW010002917">
    <property type="protein sequence ID" value="KAK3077375.1"/>
    <property type="molecule type" value="Genomic_DNA"/>
</dbReference>